<dbReference type="EMBL" id="OC916846">
    <property type="protein sequence ID" value="CAD7645433.1"/>
    <property type="molecule type" value="Genomic_DNA"/>
</dbReference>
<sequence length="61" mass="6868">MPLGNIYYTMFFAVKTGSHVVNDTINGMTNKKKSVMNITTNTTKDTDQSGRYQTESQTTKK</sequence>
<accession>A0A7R9QH48</accession>
<evidence type="ECO:0000313" key="2">
    <source>
        <dbReference type="EMBL" id="CAD7645433.1"/>
    </source>
</evidence>
<reference evidence="2" key="1">
    <citation type="submission" date="2020-11" db="EMBL/GenBank/DDBJ databases">
        <authorList>
            <person name="Tran Van P."/>
        </authorList>
    </citation>
    <scope>NUCLEOTIDE SEQUENCE</scope>
</reference>
<dbReference type="Proteomes" id="UP000728032">
    <property type="component" value="Unassembled WGS sequence"/>
</dbReference>
<evidence type="ECO:0000256" key="1">
    <source>
        <dbReference type="SAM" id="MobiDB-lite"/>
    </source>
</evidence>
<feature type="region of interest" description="Disordered" evidence="1">
    <location>
        <begin position="39"/>
        <end position="61"/>
    </location>
</feature>
<dbReference type="EMBL" id="CAJPVJ010002021">
    <property type="protein sequence ID" value="CAG2165663.1"/>
    <property type="molecule type" value="Genomic_DNA"/>
</dbReference>
<gene>
    <name evidence="2" type="ORF">ONB1V03_LOCUS5202</name>
</gene>
<name>A0A7R9QH48_9ACAR</name>
<organism evidence="2">
    <name type="scientific">Oppiella nova</name>
    <dbReference type="NCBI Taxonomy" id="334625"/>
    <lineage>
        <taxon>Eukaryota</taxon>
        <taxon>Metazoa</taxon>
        <taxon>Ecdysozoa</taxon>
        <taxon>Arthropoda</taxon>
        <taxon>Chelicerata</taxon>
        <taxon>Arachnida</taxon>
        <taxon>Acari</taxon>
        <taxon>Acariformes</taxon>
        <taxon>Sarcoptiformes</taxon>
        <taxon>Oribatida</taxon>
        <taxon>Brachypylina</taxon>
        <taxon>Oppioidea</taxon>
        <taxon>Oppiidae</taxon>
        <taxon>Oppiella</taxon>
    </lineage>
</organism>
<dbReference type="AlphaFoldDB" id="A0A7R9QH48"/>
<keyword evidence="3" id="KW-1185">Reference proteome</keyword>
<proteinExistence type="predicted"/>
<evidence type="ECO:0000313" key="3">
    <source>
        <dbReference type="Proteomes" id="UP000728032"/>
    </source>
</evidence>
<protein>
    <submittedName>
        <fullName evidence="2">Uncharacterized protein</fullName>
    </submittedName>
</protein>